<dbReference type="VEuPathDB" id="FungiDB:TSTA_098140"/>
<evidence type="ECO:0000313" key="1">
    <source>
        <dbReference type="EMBL" id="EED13557.1"/>
    </source>
</evidence>
<proteinExistence type="predicted"/>
<dbReference type="OrthoDB" id="4524525at2759"/>
<evidence type="ECO:0000313" key="2">
    <source>
        <dbReference type="Proteomes" id="UP000001745"/>
    </source>
</evidence>
<dbReference type="HOGENOM" id="CLU_1611911_0_0_1"/>
<keyword evidence="2" id="KW-1185">Reference proteome</keyword>
<reference evidence="2" key="1">
    <citation type="journal article" date="2015" name="Genome Announc.">
        <title>Genome sequence of the AIDS-associated pathogen Penicillium marneffei (ATCC18224) and its near taxonomic relative Talaromyces stipitatus (ATCC10500).</title>
        <authorList>
            <person name="Nierman W.C."/>
            <person name="Fedorova-Abrams N.D."/>
            <person name="Andrianopoulos A."/>
        </authorList>
    </citation>
    <scope>NUCLEOTIDE SEQUENCE [LARGE SCALE GENOMIC DNA]</scope>
    <source>
        <strain evidence="2">ATCC 10500 / CBS 375.48 / QM 6759 / NRRL 1006</strain>
    </source>
</reference>
<gene>
    <name evidence="1" type="ORF">TSTA_098140</name>
</gene>
<dbReference type="Proteomes" id="UP000001745">
    <property type="component" value="Unassembled WGS sequence"/>
</dbReference>
<dbReference type="EMBL" id="EQ962658">
    <property type="protein sequence ID" value="EED13557.1"/>
    <property type="molecule type" value="Genomic_DNA"/>
</dbReference>
<dbReference type="InParanoid" id="B8MM45"/>
<protein>
    <submittedName>
        <fullName evidence="1">Uncharacterized protein</fullName>
    </submittedName>
</protein>
<accession>B8MM45</accession>
<sequence>MHLSAPTEALDMDRFSPIKPHIDYVGIAGITQSYLCRFIYEAHVPCDPRRARIGRPRVNPKISSSTPFWTAAILNPDNNRKAPVEQLGYPVHAHCWILVDRVIGFGLVEANLKIFPRLIKLFWTENVKSWCRESWKYVVHGRDSDNGLDPGNWKLRENPYTLPAW</sequence>
<dbReference type="STRING" id="441959.B8MM45"/>
<dbReference type="RefSeq" id="XP_002485795.1">
    <property type="nucleotide sequence ID" value="XM_002485750.1"/>
</dbReference>
<dbReference type="PhylomeDB" id="B8MM45"/>
<name>B8MM45_TALSN</name>
<dbReference type="AlphaFoldDB" id="B8MM45"/>
<organism evidence="1 2">
    <name type="scientific">Talaromyces stipitatus (strain ATCC 10500 / CBS 375.48 / QM 6759 / NRRL 1006)</name>
    <name type="common">Penicillium stipitatum</name>
    <dbReference type="NCBI Taxonomy" id="441959"/>
    <lineage>
        <taxon>Eukaryota</taxon>
        <taxon>Fungi</taxon>
        <taxon>Dikarya</taxon>
        <taxon>Ascomycota</taxon>
        <taxon>Pezizomycotina</taxon>
        <taxon>Eurotiomycetes</taxon>
        <taxon>Eurotiomycetidae</taxon>
        <taxon>Eurotiales</taxon>
        <taxon>Trichocomaceae</taxon>
        <taxon>Talaromyces</taxon>
        <taxon>Talaromyces sect. Talaromyces</taxon>
    </lineage>
</organism>
<dbReference type="GeneID" id="8108453"/>